<dbReference type="PANTHER" id="PTHR15922">
    <property type="entry name" value="NEUROBLASTOMA-AMPLIFIED SEQUENCE"/>
    <property type="match status" value="1"/>
</dbReference>
<dbReference type="Pfam" id="PF08314">
    <property type="entry name" value="Sec39"/>
    <property type="match status" value="2"/>
</dbReference>
<evidence type="ECO:0000259" key="6">
    <source>
        <dbReference type="Pfam" id="PF15492"/>
    </source>
</evidence>
<feature type="domain" description="Sec39" evidence="5">
    <location>
        <begin position="493"/>
        <end position="697"/>
    </location>
</feature>
<dbReference type="GO" id="GO:0000149">
    <property type="term" value="F:SNARE binding"/>
    <property type="evidence" value="ECO:0007669"/>
    <property type="project" value="TreeGrafter"/>
</dbReference>
<reference evidence="7 8" key="1">
    <citation type="journal article" date="2019" name="Commun. Biol.">
        <title>The bagworm genome reveals a unique fibroin gene that provides high tensile strength.</title>
        <authorList>
            <person name="Kono N."/>
            <person name="Nakamura H."/>
            <person name="Ohtoshi R."/>
            <person name="Tomita M."/>
            <person name="Numata K."/>
            <person name="Arakawa K."/>
        </authorList>
    </citation>
    <scope>NUCLEOTIDE SEQUENCE [LARGE SCALE GENOMIC DNA]</scope>
</reference>
<dbReference type="GO" id="GO:0015031">
    <property type="term" value="P:protein transport"/>
    <property type="evidence" value="ECO:0007669"/>
    <property type="project" value="UniProtKB-KW"/>
</dbReference>
<protein>
    <submittedName>
        <fullName evidence="7">Neuroblastoma-amplified sequence</fullName>
    </submittedName>
</protein>
<name>A0A4C1W0K4_EUMVA</name>
<dbReference type="InterPro" id="IPR036322">
    <property type="entry name" value="WD40_repeat_dom_sf"/>
</dbReference>
<feature type="domain" description="Neuroblastoma-amplified sequence N-terminal" evidence="6">
    <location>
        <begin position="69"/>
        <end position="276"/>
    </location>
</feature>
<dbReference type="Pfam" id="PF15492">
    <property type="entry name" value="Nbas_N"/>
    <property type="match status" value="1"/>
</dbReference>
<dbReference type="GO" id="GO:0070939">
    <property type="term" value="C:Dsl1/NZR complex"/>
    <property type="evidence" value="ECO:0007669"/>
    <property type="project" value="TreeGrafter"/>
</dbReference>
<dbReference type="GO" id="GO:0006890">
    <property type="term" value="P:retrograde vesicle-mediated transport, Golgi to endoplasmic reticulum"/>
    <property type="evidence" value="ECO:0007669"/>
    <property type="project" value="InterPro"/>
</dbReference>
<gene>
    <name evidence="7" type="primary">NBAS</name>
    <name evidence="7" type="ORF">EVAR_75050_1</name>
</gene>
<evidence type="ECO:0000256" key="1">
    <source>
        <dbReference type="ARBA" id="ARBA00004240"/>
    </source>
</evidence>
<dbReference type="InterPro" id="IPR013244">
    <property type="entry name" value="Sec39_domain"/>
</dbReference>
<keyword evidence="8" id="KW-1185">Reference proteome</keyword>
<keyword evidence="3" id="KW-0256">Endoplasmic reticulum</keyword>
<dbReference type="PANTHER" id="PTHR15922:SF2">
    <property type="entry name" value="NBAS SUBUNIT OF NRZ TETHERING COMPLEX"/>
    <property type="match status" value="1"/>
</dbReference>
<keyword evidence="2" id="KW-0813">Transport</keyword>
<organism evidence="7 8">
    <name type="scientific">Eumeta variegata</name>
    <name type="common">Bagworm moth</name>
    <name type="synonym">Eumeta japonica</name>
    <dbReference type="NCBI Taxonomy" id="151549"/>
    <lineage>
        <taxon>Eukaryota</taxon>
        <taxon>Metazoa</taxon>
        <taxon>Ecdysozoa</taxon>
        <taxon>Arthropoda</taxon>
        <taxon>Hexapoda</taxon>
        <taxon>Insecta</taxon>
        <taxon>Pterygota</taxon>
        <taxon>Neoptera</taxon>
        <taxon>Endopterygota</taxon>
        <taxon>Lepidoptera</taxon>
        <taxon>Glossata</taxon>
        <taxon>Ditrysia</taxon>
        <taxon>Tineoidea</taxon>
        <taxon>Psychidae</taxon>
        <taxon>Oiketicinae</taxon>
        <taxon>Eumeta</taxon>
    </lineage>
</organism>
<evidence type="ECO:0000256" key="2">
    <source>
        <dbReference type="ARBA" id="ARBA00022448"/>
    </source>
</evidence>
<dbReference type="AlphaFoldDB" id="A0A4C1W0K4"/>
<dbReference type="OrthoDB" id="19988at2759"/>
<evidence type="ECO:0000256" key="4">
    <source>
        <dbReference type="ARBA" id="ARBA00022927"/>
    </source>
</evidence>
<keyword evidence="4" id="KW-0653">Protein transport</keyword>
<comment type="caution">
    <text evidence="7">The sequence shown here is derived from an EMBL/GenBank/DDBJ whole genome shotgun (WGS) entry which is preliminary data.</text>
</comment>
<feature type="domain" description="Sec39" evidence="5">
    <location>
        <begin position="765"/>
        <end position="1004"/>
    </location>
</feature>
<sequence length="1014" mass="115627">MSNFQEQERSILHETYVFSEWKPEPEYVQKPDNILPENISVLWRWLKFFGPKKSLIDNITAYKQRKQKWHIALGDEGKVIAVLTDNILEIRTKRSEYATIAARTTVSRDGYCQWRKLVWSPDCSFLVLAYGNGIVSFFDLTASNLFNIPTDCSRPGGLECTDNTHAVAEIIFMPLRVKDNKWNWEVLIITYDGKLRGFLISHTDGFKLHHTFSFVGGVGAVTYSPEHNLLYIAGVPRTYSKDKTSSLYAGLTAWRILNDDPFYKLSVVSDELEAQLANEHFHLYIPFVSGKNLEIILSRFSGAVSVCNVEYMVNILGKKPEFLQGAPQVTGAHDGSFMTLECESNVLPAKKSNSDDSMEVVPVESEAEDTYFDISKELIKSVLYTITDIEHFQPKPKKITIVSRIYRLLGIKSTTSNELFSRKIESGNYTEALNLASEFKLDSDLVYQQQWRKTPVSSEAIQKFLAILKCEKSTYMKDEYDRLRSNSIAHSSIEIAKEGRIDALTCLWPHIKTVSLQMTVLQNIPETINPLEYKHLLPFSTEVDVDRWPPQLLEQENDWCKKEIFRSIWSSNWSEDSTPDNESLNMTCTLDDISKWYNKRAREIEERSGIVSHALTLIILASEHEIKGLDAIMFHLLTLDTLMYDTNLEDVTLTDVEKKSTLETCTLLMNRTSPETFVSDLKQFVVPFLKRYEKFSNRSESCLVGLTEYMESLSINDLSSILLVMQSPNEFELDVRTHLDLVEKCLYAYTGTDQLDKACDLLDTILHESDGSISPNELLRRLKELEKLLNTCNILSCHDVNVTFSDLKNMHTEPKQAQMLLTRVARNMATRDEKPSQQDWEALLKDILDLQSLMFDCVSKELCYVIYASSLLTSGDENTIKLAAEVLICDSESRRGVQSVPYAQSIELVLAASKEYFNSASSLTDPALNLARCCLTLIKDGNKEIEDELDLIASLQILNSFGVSVLPIQVRLCEDRMELIDKCLELDTNAYLASHKLLKLAQLLKISRDDEQKR</sequence>
<dbReference type="STRING" id="151549.A0A4C1W0K4"/>
<comment type="subcellular location">
    <subcellularLocation>
        <location evidence="1">Endoplasmic reticulum</location>
    </subcellularLocation>
</comment>
<dbReference type="SUPFAM" id="SSF50978">
    <property type="entry name" value="WD40 repeat-like"/>
    <property type="match status" value="1"/>
</dbReference>
<dbReference type="InterPro" id="IPR029145">
    <property type="entry name" value="NBAS_N"/>
</dbReference>
<evidence type="ECO:0000256" key="3">
    <source>
        <dbReference type="ARBA" id="ARBA00022824"/>
    </source>
</evidence>
<evidence type="ECO:0000313" key="7">
    <source>
        <dbReference type="EMBL" id="GBP44593.1"/>
    </source>
</evidence>
<dbReference type="EMBL" id="BGZK01000455">
    <property type="protein sequence ID" value="GBP44593.1"/>
    <property type="molecule type" value="Genomic_DNA"/>
</dbReference>
<evidence type="ECO:0000259" key="5">
    <source>
        <dbReference type="Pfam" id="PF08314"/>
    </source>
</evidence>
<dbReference type="Proteomes" id="UP000299102">
    <property type="component" value="Unassembled WGS sequence"/>
</dbReference>
<evidence type="ECO:0000313" key="8">
    <source>
        <dbReference type="Proteomes" id="UP000299102"/>
    </source>
</evidence>
<accession>A0A4C1W0K4</accession>
<proteinExistence type="predicted"/>